<feature type="compositionally biased region" description="Low complexity" evidence="1">
    <location>
        <begin position="24"/>
        <end position="35"/>
    </location>
</feature>
<evidence type="ECO:0000256" key="1">
    <source>
        <dbReference type="SAM" id="MobiDB-lite"/>
    </source>
</evidence>
<feature type="compositionally biased region" description="Polar residues" evidence="1">
    <location>
        <begin position="36"/>
        <end position="52"/>
    </location>
</feature>
<sequence>MGMTPFAPSSSAHPRSGPESRTASSTSLRGKSSLSHLNPASASQHAEATTNGRPPAQPVQGRRRRYNDTRDLDVIAQEIQAENRAMRSRAASGAATPMRFGTMSSDSLVAPDALRSYGMGGSMPSSPYAMSPLSQSQTSLRNGFASTPSLHTLPARPGANDSTLSLSLFQAFHGSVNPSESASRRLNVPQGMDIGYGDNPYPHMMRSRTDVDMMPPLASDASSMRSQSMLFSPDGRSPTGDPSTAGTPLTSSPTSPALVMSMTDPNAQRDPRVPSTRRSFLRGLRKGGDSSKPRMNLARSLPTRETWESPGVSPTSSAPTAPGAAGTPAAPKAGAQAKGTPPSQPLNPPHSAAPSRASVVSATSGTHSLHTAASHASMAPAPMPPASTSSTMPNSPQGPAPQTHSASTRLGSSPLSTSQPPTPTTATAPAPASSNPASSKPEGTPSGPTATPASSAPPAPAGRSPPAPAAPRRGSAATATAPTPVRPAKNPARSEASIPGRWKRGIASFFRPKKKSNTPAPTPPQRPPPRAAAVRDAPANASAGKPMKPSKRATRTAPSTVLPTSQSAPTVAPRTAPPPVPHPAPPAVSRRASQPDSQPDPSTSGGSVPVASPPAQSPVASPPTQSPVASPPTQSPVASRPPSPPKAWSSASSAPVLPSPALGSLQLMGSPTLSQHASNSPEVLQTNAFTNLRLVDPPAASTAALHTSVERDATTEQNASPLPPAALMASLQPSPDITEDQAGVPNMSAPVSSQSSPLKPAPALPTTAAPSWQSPAVSPQVDDLPSWAQSVLLEFSEPQATPPRPGAASSQAPYLPPAVSPETFSSGTPIHIASPSMAYQPTLSREGQLGSPFSPGTVSVEGQALGLGDDLQSTPSRMGRADRVRVLGSTAE</sequence>
<feature type="region of interest" description="Disordered" evidence="1">
    <location>
        <begin position="1"/>
        <end position="70"/>
    </location>
</feature>
<feature type="compositionally biased region" description="Low complexity" evidence="1">
    <location>
        <begin position="531"/>
        <end position="543"/>
    </location>
</feature>
<feature type="region of interest" description="Disordered" evidence="1">
    <location>
        <begin position="700"/>
        <end position="783"/>
    </location>
</feature>
<name>A0AAF0DTR3_9BASI</name>
<feature type="compositionally biased region" description="Polar residues" evidence="1">
    <location>
        <begin position="556"/>
        <end position="566"/>
    </location>
</feature>
<feature type="compositionally biased region" description="Polar residues" evidence="1">
    <location>
        <begin position="7"/>
        <end position="23"/>
    </location>
</feature>
<gene>
    <name evidence="2" type="ORF">MBRA1_002127</name>
</gene>
<feature type="compositionally biased region" description="Pro residues" evidence="1">
    <location>
        <begin position="611"/>
        <end position="645"/>
    </location>
</feature>
<dbReference type="EMBL" id="CP119952">
    <property type="protein sequence ID" value="WFC95479.1"/>
    <property type="molecule type" value="Genomic_DNA"/>
</dbReference>
<feature type="compositionally biased region" description="Pro residues" evidence="1">
    <location>
        <begin position="575"/>
        <end position="586"/>
    </location>
</feature>
<dbReference type="AlphaFoldDB" id="A0AAF0DTR3"/>
<feature type="compositionally biased region" description="Low complexity" evidence="1">
    <location>
        <begin position="646"/>
        <end position="665"/>
    </location>
</feature>
<accession>A0AAF0DTR3</accession>
<evidence type="ECO:0000313" key="2">
    <source>
        <dbReference type="EMBL" id="WFC95479.1"/>
    </source>
</evidence>
<feature type="compositionally biased region" description="Low complexity" evidence="1">
    <location>
        <begin position="309"/>
        <end position="341"/>
    </location>
</feature>
<feature type="compositionally biased region" description="Low complexity" evidence="1">
    <location>
        <begin position="725"/>
        <end position="735"/>
    </location>
</feature>
<organism evidence="2 3">
    <name type="scientific">Malassezia brasiliensis</name>
    <dbReference type="NCBI Taxonomy" id="1821822"/>
    <lineage>
        <taxon>Eukaryota</taxon>
        <taxon>Fungi</taxon>
        <taxon>Dikarya</taxon>
        <taxon>Basidiomycota</taxon>
        <taxon>Ustilaginomycotina</taxon>
        <taxon>Malasseziomycetes</taxon>
        <taxon>Malasseziales</taxon>
        <taxon>Malasseziaceae</taxon>
        <taxon>Malassezia</taxon>
    </lineage>
</organism>
<reference evidence="2" key="1">
    <citation type="submission" date="2023-03" db="EMBL/GenBank/DDBJ databases">
        <title>Mating type loci evolution in Malassezia.</title>
        <authorList>
            <person name="Coelho M.A."/>
        </authorList>
    </citation>
    <scope>NUCLEOTIDE SEQUENCE</scope>
    <source>
        <strain evidence="2">CBS 14135</strain>
    </source>
</reference>
<protein>
    <submittedName>
        <fullName evidence="2">Uncharacterized protein</fullName>
    </submittedName>
</protein>
<feature type="compositionally biased region" description="Low complexity" evidence="1">
    <location>
        <begin position="349"/>
        <end position="362"/>
    </location>
</feature>
<feature type="compositionally biased region" description="Polar residues" evidence="1">
    <location>
        <begin position="400"/>
        <end position="411"/>
    </location>
</feature>
<feature type="compositionally biased region" description="Low complexity" evidence="1">
    <location>
        <begin position="470"/>
        <end position="488"/>
    </location>
</feature>
<feature type="compositionally biased region" description="Low complexity" evidence="1">
    <location>
        <begin position="371"/>
        <end position="395"/>
    </location>
</feature>
<feature type="region of interest" description="Disordered" evidence="1">
    <location>
        <begin position="213"/>
        <end position="684"/>
    </location>
</feature>
<feature type="compositionally biased region" description="Low complexity" evidence="1">
    <location>
        <begin position="412"/>
        <end position="454"/>
    </location>
</feature>
<feature type="compositionally biased region" description="Pro residues" evidence="1">
    <location>
        <begin position="455"/>
        <end position="469"/>
    </location>
</feature>
<feature type="compositionally biased region" description="Polar residues" evidence="1">
    <location>
        <begin position="667"/>
        <end position="684"/>
    </location>
</feature>
<feature type="compositionally biased region" description="Polar residues" evidence="1">
    <location>
        <begin position="220"/>
        <end position="230"/>
    </location>
</feature>
<proteinExistence type="predicted"/>
<feature type="compositionally biased region" description="Polar residues" evidence="1">
    <location>
        <begin position="240"/>
        <end position="255"/>
    </location>
</feature>
<feature type="compositionally biased region" description="Low complexity" evidence="1">
    <location>
        <begin position="587"/>
        <end position="610"/>
    </location>
</feature>
<feature type="compositionally biased region" description="Pro residues" evidence="1">
    <location>
        <begin position="520"/>
        <end position="530"/>
    </location>
</feature>
<keyword evidence="3" id="KW-1185">Reference proteome</keyword>
<dbReference type="Proteomes" id="UP001216638">
    <property type="component" value="Chromosome 2"/>
</dbReference>
<feature type="region of interest" description="Disordered" evidence="1">
    <location>
        <begin position="796"/>
        <end position="892"/>
    </location>
</feature>
<evidence type="ECO:0000313" key="3">
    <source>
        <dbReference type="Proteomes" id="UP001216638"/>
    </source>
</evidence>